<accession>A0AAP3AK13</accession>
<dbReference type="Proteomes" id="UP001205867">
    <property type="component" value="Unassembled WGS sequence"/>
</dbReference>
<dbReference type="EMBL" id="JALXKZ020000022">
    <property type="protein sequence ID" value="MCV7629465.1"/>
    <property type="molecule type" value="Genomic_DNA"/>
</dbReference>
<protein>
    <recommendedName>
        <fullName evidence="3">Shikimate kinase</fullName>
    </recommendedName>
</protein>
<proteinExistence type="predicted"/>
<dbReference type="InterPro" id="IPR027417">
    <property type="entry name" value="P-loop_NTPase"/>
</dbReference>
<dbReference type="InterPro" id="IPR031322">
    <property type="entry name" value="Shikimate/glucono_kinase"/>
</dbReference>
<dbReference type="Gene3D" id="3.40.50.300">
    <property type="entry name" value="P-loop containing nucleotide triphosphate hydrolases"/>
    <property type="match status" value="1"/>
</dbReference>
<name>A0AAP3AK13_MICLU</name>
<dbReference type="Pfam" id="PF01202">
    <property type="entry name" value="SKI"/>
    <property type="match status" value="1"/>
</dbReference>
<comment type="caution">
    <text evidence="1">The sequence shown here is derived from an EMBL/GenBank/DDBJ whole genome shotgun (WGS) entry which is preliminary data.</text>
</comment>
<evidence type="ECO:0000313" key="1">
    <source>
        <dbReference type="EMBL" id="MCV7629465.1"/>
    </source>
</evidence>
<evidence type="ECO:0008006" key="3">
    <source>
        <dbReference type="Google" id="ProtNLM"/>
    </source>
</evidence>
<dbReference type="SUPFAM" id="SSF52540">
    <property type="entry name" value="P-loop containing nucleoside triphosphate hydrolases"/>
    <property type="match status" value="1"/>
</dbReference>
<dbReference type="AlphaFoldDB" id="A0AAP3AK13"/>
<organism evidence="1 2">
    <name type="scientific">Micrococcus luteus</name>
    <name type="common">Micrococcus lysodeikticus</name>
    <dbReference type="NCBI Taxonomy" id="1270"/>
    <lineage>
        <taxon>Bacteria</taxon>
        <taxon>Bacillati</taxon>
        <taxon>Actinomycetota</taxon>
        <taxon>Actinomycetes</taxon>
        <taxon>Micrococcales</taxon>
        <taxon>Micrococcaceae</taxon>
        <taxon>Micrococcus</taxon>
    </lineage>
</organism>
<gene>
    <name evidence="1" type="ORF">M3A82_008970</name>
</gene>
<sequence>MDEVPPPSSGTCEPRPRCVLIGPPATGKSTVAPLVASALRSPWVDLDEIASPYYAEAGWSPAMLSYLPSELGWERFHASFEPALIHAVERCIQEHPGAVVALGAGHTHPTDPSLRPRVAQALKGAFVVLLRPTPDADRSVQILRERCRRAKWTDWQIDGVDWIHRWCTDQQDEQLADATVYTEGQSPEQVATEIVTRLQHHEAQTHPPAEQVRREIS</sequence>
<reference evidence="1" key="1">
    <citation type="submission" date="2023-06" db="EMBL/GenBank/DDBJ databases">
        <title>lsaBGC provides a comprehensive framework for evolutionary analysis of biosynthetic gene clusters within focal taxa.</title>
        <authorList>
            <person name="Salamzade R."/>
            <person name="Sandstrom S."/>
            <person name="Kalan L.R."/>
        </authorList>
    </citation>
    <scope>NUCLEOTIDE SEQUENCE</scope>
    <source>
        <strain evidence="1">P3-SID899</strain>
    </source>
</reference>
<evidence type="ECO:0000313" key="2">
    <source>
        <dbReference type="Proteomes" id="UP001205867"/>
    </source>
</evidence>